<comment type="caution">
    <text evidence="1">The sequence shown here is derived from an EMBL/GenBank/DDBJ whole genome shotgun (WGS) entry which is preliminary data.</text>
</comment>
<dbReference type="AlphaFoldDB" id="A0A7X3SKV4"/>
<evidence type="ECO:0008006" key="3">
    <source>
        <dbReference type="Google" id="ProtNLM"/>
    </source>
</evidence>
<evidence type="ECO:0000313" key="1">
    <source>
        <dbReference type="EMBL" id="MXP77756.1"/>
    </source>
</evidence>
<evidence type="ECO:0000313" key="2">
    <source>
        <dbReference type="Proteomes" id="UP000460412"/>
    </source>
</evidence>
<reference evidence="1 2" key="1">
    <citation type="submission" date="2019-12" db="EMBL/GenBank/DDBJ databases">
        <title>Sporaefaciens musculi gen. nov., sp. nov., a novel bacterium isolated from the caecum of an obese mouse.</title>
        <authorList>
            <person name="Rasmussen T.S."/>
            <person name="Streidl T."/>
            <person name="Hitch T.C.A."/>
            <person name="Wortmann E."/>
            <person name="Deptula P."/>
            <person name="Hansen M."/>
            <person name="Nielsen D.S."/>
            <person name="Clavel T."/>
            <person name="Vogensen F.K."/>
        </authorList>
    </citation>
    <scope>NUCLEOTIDE SEQUENCE [LARGE SCALE GENOMIC DNA]</scope>
    <source>
        <strain evidence="1 2">WCA-9-b2</strain>
    </source>
</reference>
<proteinExistence type="predicted"/>
<sequence length="709" mass="81334">MFYDLKLDDKSYQEIEADAIFRIPAKCPDWTNYNQSDPGMTLISLLSWLGEIQQYHISQIGGWKRQKYLKLVGISMLHAKAACGAVSVEAPAGLSGSQFALLRGTRFFAENMIFETLKKEVPHPVRLIGAYILNGEVPKQYFNIGNDLEKRMRLYPFGEEPQAGNRCCFVLDRPFDTRGQTVVYFHIRTDYEVTRNPICKDFIPLSELKWEYQSKNGWEELPVDFDTTYGLLQNGRIGFHLPKEMALDKEYGAWQIRVTLMRNDYDVAPLIQNIYFNEIEVRQHHSYCDYEDFEADAVVSQGEEGKYSVKSGMYLAKVGQTELYVRKDDGFIPVTVAGKELAPDGDVIISFFWQTEGEACPTCRLAAYEKEFFSKRLVGVGKGYANQEYRLDIPNLLYDEFELMVCDRQDGRFYPFRRVEDFDDCTPEDMAYVLEIAQNRLLFGNCENGMAPDGEIRLLRLRVSSGQAGNIKAGRIRKCEEYPTLLVRQYRETYGGRDNETVEACYKRLRRELKKINRGVTYSDYEKLVRQTPGLLIKDCKVVPVTADGKERGSLRENEIAIVVRPLSYRKLDTRLSLPYRKNLEQMLEQRKLLGTSIRLLNPEFVGIAVFAEIVIRPQFTDAEAMIEEAVRAYVDDQSWEIGKPVSGSVLYGIIDMLPCVWQARSVSVEAQGRGYRHLVNGDVKLPPNGLPYLKETDIRIFTAGETEI</sequence>
<name>A0A7X3SKV4_9FIRM</name>
<organism evidence="1 2">
    <name type="scientific">Sporofaciens musculi</name>
    <dbReference type="NCBI Taxonomy" id="2681861"/>
    <lineage>
        <taxon>Bacteria</taxon>
        <taxon>Bacillati</taxon>
        <taxon>Bacillota</taxon>
        <taxon>Clostridia</taxon>
        <taxon>Lachnospirales</taxon>
        <taxon>Lachnospiraceae</taxon>
        <taxon>Sporofaciens</taxon>
    </lineage>
</organism>
<keyword evidence="2" id="KW-1185">Reference proteome</keyword>
<gene>
    <name evidence="1" type="ORF">GN277_21100</name>
</gene>
<dbReference type="EMBL" id="WUQX01000001">
    <property type="protein sequence ID" value="MXP77756.1"/>
    <property type="molecule type" value="Genomic_DNA"/>
</dbReference>
<dbReference type="RefSeq" id="WP_159753324.1">
    <property type="nucleotide sequence ID" value="NZ_CATIFW010000005.1"/>
</dbReference>
<dbReference type="Proteomes" id="UP000460412">
    <property type="component" value="Unassembled WGS sequence"/>
</dbReference>
<protein>
    <recommendedName>
        <fullName evidence="3">Baseplate protein J-like domain-containing protein</fullName>
    </recommendedName>
</protein>
<accession>A0A7X3SKV4</accession>